<evidence type="ECO:0000256" key="8">
    <source>
        <dbReference type="ARBA" id="ARBA00023056"/>
    </source>
</evidence>
<evidence type="ECO:0000256" key="7">
    <source>
        <dbReference type="ARBA" id="ARBA00022679"/>
    </source>
</evidence>
<dbReference type="InterPro" id="IPR054169">
    <property type="entry name" value="GlgB_N"/>
</dbReference>
<dbReference type="SUPFAM" id="SSF81296">
    <property type="entry name" value="E set domains"/>
    <property type="match status" value="2"/>
</dbReference>
<accession>A0ABT0LFY5</accession>
<evidence type="ECO:0000256" key="1">
    <source>
        <dbReference type="ARBA" id="ARBA00000826"/>
    </source>
</evidence>
<comment type="caution">
    <text evidence="12">The sequence shown here is derived from an EMBL/GenBank/DDBJ whole genome shotgun (WGS) entry which is preliminary data.</text>
</comment>
<protein>
    <recommendedName>
        <fullName evidence="10">1,4-alpha-glucan branching enzyme GlgB</fullName>
        <ecNumber evidence="10">2.4.1.18</ecNumber>
    </recommendedName>
    <alternativeName>
        <fullName evidence="10">1,4-alpha-D-glucan:1,4-alpha-D-glucan 6-glucosyl-transferase</fullName>
    </alternativeName>
    <alternativeName>
        <fullName evidence="10">Alpha-(1-&gt;4)-glucan branching enzyme</fullName>
    </alternativeName>
    <alternativeName>
        <fullName evidence="10">Glycogen branching enzyme</fullName>
        <shortName evidence="10">BE</shortName>
    </alternativeName>
</protein>
<comment type="pathway">
    <text evidence="3 10">Glycan biosynthesis; glycogen biosynthesis.</text>
</comment>
<dbReference type="Pfam" id="PF02806">
    <property type="entry name" value="Alpha-amylase_C"/>
    <property type="match status" value="1"/>
</dbReference>
<dbReference type="Gene3D" id="3.20.20.80">
    <property type="entry name" value="Glycosidases"/>
    <property type="match status" value="1"/>
</dbReference>
<name>A0ABT0LFY5_9GAMM</name>
<dbReference type="PIRSF" id="PIRSF000463">
    <property type="entry name" value="GlgB"/>
    <property type="match status" value="1"/>
</dbReference>
<dbReference type="InterPro" id="IPR006407">
    <property type="entry name" value="GlgB"/>
</dbReference>
<evidence type="ECO:0000313" key="12">
    <source>
        <dbReference type="EMBL" id="MCL1126626.1"/>
    </source>
</evidence>
<keyword evidence="8 10" id="KW-0320">Glycogen biosynthesis</keyword>
<dbReference type="InterPro" id="IPR014756">
    <property type="entry name" value="Ig_E-set"/>
</dbReference>
<evidence type="ECO:0000256" key="9">
    <source>
        <dbReference type="ARBA" id="ARBA00023277"/>
    </source>
</evidence>
<keyword evidence="9 10" id="KW-0119">Carbohydrate metabolism</keyword>
<reference evidence="12 13" key="1">
    <citation type="submission" date="2022-01" db="EMBL/GenBank/DDBJ databases">
        <title>Whole genome-based taxonomy of the Shewanellaceae.</title>
        <authorList>
            <person name="Martin-Rodriguez A.J."/>
        </authorList>
    </citation>
    <scope>NUCLEOTIDE SEQUENCE [LARGE SCALE GENOMIC DNA]</scope>
    <source>
        <strain evidence="12 13">DSM 17177</strain>
    </source>
</reference>
<evidence type="ECO:0000256" key="2">
    <source>
        <dbReference type="ARBA" id="ARBA00002953"/>
    </source>
</evidence>
<dbReference type="InterPro" id="IPR013780">
    <property type="entry name" value="Glyco_hydro_b"/>
</dbReference>
<dbReference type="InterPro" id="IPR037439">
    <property type="entry name" value="Branching_enzy"/>
</dbReference>
<feature type="domain" description="Glycosyl hydrolase family 13 catalytic" evidence="11">
    <location>
        <begin position="263"/>
        <end position="612"/>
    </location>
</feature>
<dbReference type="PANTHER" id="PTHR43651:SF3">
    <property type="entry name" value="1,4-ALPHA-GLUCAN-BRANCHING ENZYME"/>
    <property type="match status" value="1"/>
</dbReference>
<evidence type="ECO:0000256" key="4">
    <source>
        <dbReference type="ARBA" id="ARBA00009000"/>
    </source>
</evidence>
<evidence type="ECO:0000256" key="10">
    <source>
        <dbReference type="HAMAP-Rule" id="MF_00685"/>
    </source>
</evidence>
<evidence type="ECO:0000256" key="3">
    <source>
        <dbReference type="ARBA" id="ARBA00004964"/>
    </source>
</evidence>
<dbReference type="NCBIfam" id="NF003811">
    <property type="entry name" value="PRK05402.1"/>
    <property type="match status" value="1"/>
</dbReference>
<evidence type="ECO:0000313" key="13">
    <source>
        <dbReference type="Proteomes" id="UP001203423"/>
    </source>
</evidence>
<dbReference type="Pfam" id="PF02922">
    <property type="entry name" value="CBM_48"/>
    <property type="match status" value="1"/>
</dbReference>
<dbReference type="Pfam" id="PF00128">
    <property type="entry name" value="Alpha-amylase"/>
    <property type="match status" value="1"/>
</dbReference>
<dbReference type="Gene3D" id="2.60.40.1180">
    <property type="entry name" value="Golgi alpha-mannosidase II"/>
    <property type="match status" value="1"/>
</dbReference>
<comment type="subunit">
    <text evidence="10">Monomer.</text>
</comment>
<dbReference type="GO" id="GO:0003844">
    <property type="term" value="F:1,4-alpha-glucan branching enzyme activity"/>
    <property type="evidence" value="ECO:0007669"/>
    <property type="project" value="UniProtKB-EC"/>
</dbReference>
<dbReference type="Proteomes" id="UP001203423">
    <property type="component" value="Unassembled WGS sequence"/>
</dbReference>
<evidence type="ECO:0000259" key="11">
    <source>
        <dbReference type="SMART" id="SM00642"/>
    </source>
</evidence>
<proteinExistence type="inferred from homology"/>
<dbReference type="InterPro" id="IPR013783">
    <property type="entry name" value="Ig-like_fold"/>
</dbReference>
<keyword evidence="7 10" id="KW-0808">Transferase</keyword>
<evidence type="ECO:0000256" key="5">
    <source>
        <dbReference type="ARBA" id="ARBA00022600"/>
    </source>
</evidence>
<dbReference type="HAMAP" id="MF_00685">
    <property type="entry name" value="GlgB"/>
    <property type="match status" value="1"/>
</dbReference>
<sequence length="750" mass="86720">MDKTNKAQNITYADHDFLRIYYDESSKKWPLGIHCLEEGAEQTGSLSVTVFLPEAISVDVVSLTDAQNVVTIGQINEHGLFSGVVARSNKPFLYKLIVQYPLGIEEIIDPYQFHSLVSESDVYLFSEGCQYQAEHFLGANWHEPSNISGVLFCVWAPNAQRVAIVGDFNHWDPRRHSMRKHESSGIWELFIADVEEYQHYKFEILTHTGEVLRKADPFAKQMESAPGNAGVIPSQRQYQWRDKPWLIKRAQSRWHMSAISIFEVHLASWRRKTQGDSVYLNYQDLIEQLIPYVQEMEFTHLQLMPISEYPFDASWGYQPIGMYAPSYRFGDPMGLKRFIDACHQAGISVILDWVAAHFPKDPHGLATFDGTCLFEHADPLKGEHPDWDTLIYNYDRSEVRSYLLSNACYWLREFHFDGLRLDAVSSMLYLDYSRKADQWRPNQWGGNENLEAIAFLRLLNQVVYQDFPGIVMIAEESTAWPGVTHPTTQDNRALGFGFKWNMGWMNDTLAYLKRDPIHRHFHHKEMTFSLVYCFNEQFILSLSHDEVVHGKGTLLEKIPGDDWQKFATLRSYYGFMWGHPGKKLLFMGGEFGQRQEWDHDKGLDWSLLVHFSHLGLQTWVKDLNHLYRTSGVLFENDHQISSFQWLDCDNHIDSIFVFVRYGVTDDRHLIFVVNMLPDVKYHYRIGLPKKSLYRELLNSDSEYYGGSNKGNTGFIIAHEEAYQGMAQSALITVPPLGCLVLAPMALIEDK</sequence>
<evidence type="ECO:0000256" key="6">
    <source>
        <dbReference type="ARBA" id="ARBA00022676"/>
    </source>
</evidence>
<feature type="active site" description="Nucleophile" evidence="10">
    <location>
        <position position="422"/>
    </location>
</feature>
<dbReference type="InterPro" id="IPR017853">
    <property type="entry name" value="GH"/>
</dbReference>
<dbReference type="SUPFAM" id="SSF51011">
    <property type="entry name" value="Glycosyl hydrolase domain"/>
    <property type="match status" value="1"/>
</dbReference>
<dbReference type="CDD" id="cd11322">
    <property type="entry name" value="AmyAc_Glg_BE"/>
    <property type="match status" value="1"/>
</dbReference>
<dbReference type="SMART" id="SM00642">
    <property type="entry name" value="Aamy"/>
    <property type="match status" value="1"/>
</dbReference>
<keyword evidence="13" id="KW-1185">Reference proteome</keyword>
<dbReference type="Gene3D" id="2.60.40.10">
    <property type="entry name" value="Immunoglobulins"/>
    <property type="match status" value="1"/>
</dbReference>
<dbReference type="PANTHER" id="PTHR43651">
    <property type="entry name" value="1,4-ALPHA-GLUCAN-BRANCHING ENZYME"/>
    <property type="match status" value="1"/>
</dbReference>
<keyword evidence="6 10" id="KW-0328">Glycosyltransferase</keyword>
<dbReference type="EMBL" id="JAKIKS010000098">
    <property type="protein sequence ID" value="MCL1126626.1"/>
    <property type="molecule type" value="Genomic_DNA"/>
</dbReference>
<comment type="catalytic activity">
    <reaction evidence="1 10">
        <text>Transfers a segment of a (1-&gt;4)-alpha-D-glucan chain to a primary hydroxy group in a similar glucan chain.</text>
        <dbReference type="EC" id="2.4.1.18"/>
    </reaction>
</comment>
<dbReference type="NCBIfam" id="NF008967">
    <property type="entry name" value="PRK12313.1"/>
    <property type="match status" value="1"/>
</dbReference>
<dbReference type="EC" id="2.4.1.18" evidence="10"/>
<dbReference type="InterPro" id="IPR006047">
    <property type="entry name" value="GH13_cat_dom"/>
</dbReference>
<feature type="active site" description="Proton donor" evidence="10">
    <location>
        <position position="475"/>
    </location>
</feature>
<organism evidence="12 13">
    <name type="scientific">Shewanella surugensis</name>
    <dbReference type="NCBI Taxonomy" id="212020"/>
    <lineage>
        <taxon>Bacteria</taxon>
        <taxon>Pseudomonadati</taxon>
        <taxon>Pseudomonadota</taxon>
        <taxon>Gammaproteobacteria</taxon>
        <taxon>Alteromonadales</taxon>
        <taxon>Shewanellaceae</taxon>
        <taxon>Shewanella</taxon>
    </lineage>
</organism>
<keyword evidence="5 10" id="KW-0321">Glycogen metabolism</keyword>
<dbReference type="SUPFAM" id="SSF51445">
    <property type="entry name" value="(Trans)glycosidases"/>
    <property type="match status" value="1"/>
</dbReference>
<dbReference type="InterPro" id="IPR044143">
    <property type="entry name" value="GlgB_N_E_set_prok"/>
</dbReference>
<dbReference type="Pfam" id="PF22019">
    <property type="entry name" value="GlgB_N"/>
    <property type="match status" value="1"/>
</dbReference>
<dbReference type="InterPro" id="IPR004193">
    <property type="entry name" value="Glyco_hydro_13_N"/>
</dbReference>
<dbReference type="CDD" id="cd02855">
    <property type="entry name" value="E_set_GBE_prok_N"/>
    <property type="match status" value="1"/>
</dbReference>
<dbReference type="InterPro" id="IPR006048">
    <property type="entry name" value="A-amylase/branching_C"/>
</dbReference>
<gene>
    <name evidence="10 12" type="primary">glgB</name>
    <name evidence="12" type="ORF">L2764_19595</name>
</gene>
<comment type="similarity">
    <text evidence="4 10">Belongs to the glycosyl hydrolase 13 family. GlgB subfamily.</text>
</comment>
<dbReference type="NCBIfam" id="TIGR01515">
    <property type="entry name" value="branching_enzym"/>
    <property type="match status" value="1"/>
</dbReference>
<dbReference type="RefSeq" id="WP_248942039.1">
    <property type="nucleotide sequence ID" value="NZ_JAKIKS010000098.1"/>
</dbReference>
<comment type="function">
    <text evidence="2 10">Catalyzes the formation of the alpha-1,6-glucosidic linkages in glycogen by scission of a 1,4-alpha-linked oligosaccharide from growing alpha-1,4-glucan chains and the subsequent attachment of the oligosaccharide to the alpha-1,6 position.</text>
</comment>